<evidence type="ECO:0000256" key="1">
    <source>
        <dbReference type="SAM" id="Phobius"/>
    </source>
</evidence>
<dbReference type="HOGENOM" id="CLU_3204869_0_0_9"/>
<gene>
    <name evidence="2" type="ORF">RUMCAL_01382</name>
</gene>
<evidence type="ECO:0000313" key="3">
    <source>
        <dbReference type="Proteomes" id="UP000016662"/>
    </source>
</evidence>
<dbReference type="Proteomes" id="UP000016662">
    <property type="component" value="Unassembled WGS sequence"/>
</dbReference>
<proteinExistence type="predicted"/>
<evidence type="ECO:0000313" key="2">
    <source>
        <dbReference type="EMBL" id="ERJ96247.1"/>
    </source>
</evidence>
<dbReference type="STRING" id="411473.RUMCAL_01382"/>
<dbReference type="EMBL" id="AWVF01000175">
    <property type="protein sequence ID" value="ERJ96247.1"/>
    <property type="molecule type" value="Genomic_DNA"/>
</dbReference>
<keyword evidence="1" id="KW-0812">Transmembrane</keyword>
<protein>
    <submittedName>
        <fullName evidence="2">Uncharacterized protein</fullName>
    </submittedName>
</protein>
<reference evidence="2 3" key="1">
    <citation type="submission" date="2013-07" db="EMBL/GenBank/DDBJ databases">
        <authorList>
            <person name="Weinstock G."/>
            <person name="Sodergren E."/>
            <person name="Wylie T."/>
            <person name="Fulton L."/>
            <person name="Fulton R."/>
            <person name="Fronick C."/>
            <person name="O'Laughlin M."/>
            <person name="Godfrey J."/>
            <person name="Miner T."/>
            <person name="Herter B."/>
            <person name="Appelbaum E."/>
            <person name="Cordes M."/>
            <person name="Lek S."/>
            <person name="Wollam A."/>
            <person name="Pepin K.H."/>
            <person name="Palsikar V.B."/>
            <person name="Mitreva M."/>
            <person name="Wilson R.K."/>
        </authorList>
    </citation>
    <scope>NUCLEOTIDE SEQUENCE [LARGE SCALE GENOMIC DNA]</scope>
    <source>
        <strain evidence="2 3">ATCC 27760</strain>
    </source>
</reference>
<keyword evidence="1" id="KW-0472">Membrane</keyword>
<comment type="caution">
    <text evidence="2">The sequence shown here is derived from an EMBL/GenBank/DDBJ whole genome shotgun (WGS) entry which is preliminary data.</text>
</comment>
<sequence>MRLSLCIGYGSAYILLGFGAVVMLVGRQSYENPPLLLLPRNLRFW</sequence>
<feature type="transmembrane region" description="Helical" evidence="1">
    <location>
        <begin position="12"/>
        <end position="30"/>
    </location>
</feature>
<dbReference type="AlphaFoldDB" id="U2KVC7"/>
<keyword evidence="1" id="KW-1133">Transmembrane helix</keyword>
<keyword evidence="3" id="KW-1185">Reference proteome</keyword>
<organism evidence="2 3">
    <name type="scientific">Ruminococcus callidus ATCC 27760</name>
    <dbReference type="NCBI Taxonomy" id="411473"/>
    <lineage>
        <taxon>Bacteria</taxon>
        <taxon>Bacillati</taxon>
        <taxon>Bacillota</taxon>
        <taxon>Clostridia</taxon>
        <taxon>Eubacteriales</taxon>
        <taxon>Oscillospiraceae</taxon>
        <taxon>Ruminococcus</taxon>
    </lineage>
</organism>
<name>U2KVC7_9FIRM</name>
<accession>U2KVC7</accession>